<feature type="domain" description="4-oxalocrotonate tautomerase-like" evidence="2">
    <location>
        <begin position="2"/>
        <end position="38"/>
    </location>
</feature>
<dbReference type="InterPro" id="IPR014347">
    <property type="entry name" value="Tautomerase/MIF_sf"/>
</dbReference>
<comment type="caution">
    <text evidence="3">The sequence shown here is derived from an EMBL/GenBank/DDBJ whole genome shotgun (WGS) entry which is preliminary data.</text>
</comment>
<dbReference type="SUPFAM" id="SSF55331">
    <property type="entry name" value="Tautomerase/MIF"/>
    <property type="match status" value="1"/>
</dbReference>
<proteinExistence type="predicted"/>
<evidence type="ECO:0000313" key="4">
    <source>
        <dbReference type="Proteomes" id="UP001523262"/>
    </source>
</evidence>
<dbReference type="Pfam" id="PF01361">
    <property type="entry name" value="Tautomerase"/>
    <property type="match status" value="1"/>
</dbReference>
<accession>A0ABT0WHX7</accession>
<dbReference type="EMBL" id="JAMQCR010000002">
    <property type="protein sequence ID" value="MCM2534682.1"/>
    <property type="molecule type" value="Genomic_DNA"/>
</dbReference>
<evidence type="ECO:0000313" key="3">
    <source>
        <dbReference type="EMBL" id="MCM2534682.1"/>
    </source>
</evidence>
<keyword evidence="1" id="KW-0413">Isomerase</keyword>
<dbReference type="Proteomes" id="UP001523262">
    <property type="component" value="Unassembled WGS sequence"/>
</dbReference>
<name>A0ABT0WHX7_9BACI</name>
<protein>
    <submittedName>
        <fullName evidence="3">Tautomerase family protein</fullName>
    </submittedName>
</protein>
<dbReference type="Gene3D" id="3.30.429.10">
    <property type="entry name" value="Macrophage Migration Inhibitory Factor"/>
    <property type="match status" value="1"/>
</dbReference>
<organism evidence="3 4">
    <name type="scientific">Neobacillus pocheonensis</name>
    <dbReference type="NCBI Taxonomy" id="363869"/>
    <lineage>
        <taxon>Bacteria</taxon>
        <taxon>Bacillati</taxon>
        <taxon>Bacillota</taxon>
        <taxon>Bacilli</taxon>
        <taxon>Bacillales</taxon>
        <taxon>Bacillaceae</taxon>
        <taxon>Neobacillus</taxon>
    </lineage>
</organism>
<dbReference type="InterPro" id="IPR004370">
    <property type="entry name" value="4-OT-like_dom"/>
</dbReference>
<gene>
    <name evidence="3" type="ORF">NDK43_22935</name>
</gene>
<reference evidence="3 4" key="1">
    <citation type="submission" date="2022-06" db="EMBL/GenBank/DDBJ databases">
        <authorList>
            <person name="Jeon C.O."/>
        </authorList>
    </citation>
    <scope>NUCLEOTIDE SEQUENCE [LARGE SCALE GENOMIC DNA]</scope>
    <source>
        <strain evidence="3 4">KCTC 13943</strain>
    </source>
</reference>
<sequence length="39" mass="4361">MKEITDVIAANLDVPVERVRILLLEIPSENWIVGGETIN</sequence>
<evidence type="ECO:0000259" key="2">
    <source>
        <dbReference type="Pfam" id="PF01361"/>
    </source>
</evidence>
<keyword evidence="4" id="KW-1185">Reference proteome</keyword>
<evidence type="ECO:0000256" key="1">
    <source>
        <dbReference type="ARBA" id="ARBA00023235"/>
    </source>
</evidence>